<reference evidence="12 13" key="1">
    <citation type="submission" date="2018-06" db="EMBL/GenBank/DDBJ databases">
        <title>Genomic Encyclopedia of Type Strains, Phase I: the one thousand microbial genomes (KMG-I) project.</title>
        <authorList>
            <person name="Kyrpides N."/>
        </authorList>
    </citation>
    <scope>NUCLEOTIDE SEQUENCE [LARGE SCALE GENOMIC DNA]</scope>
    <source>
        <strain evidence="12 13">DSM 19573</strain>
    </source>
</reference>
<dbReference type="InterPro" id="IPR017871">
    <property type="entry name" value="ABC_transporter-like_CS"/>
</dbReference>
<sequence>MIKKLMPYLSKYGIYAVLCPLAIIGEVLLEIRIPFLMAKIVDNGIPSKDIAYVMQTGGLMVVMALLSLLFGVLGSKFGATAGMGFGSELRKGLFNKIQEFSFSNIDKFSTASLVTRLTTDVNNAQNAFMMMIRVLVRAPVMLVSATIMAYTINKSLVKVFLAAIPVLSAALIVIAGLAFPRFSKLLKKYDALNASVQENLIAIRVVKAFVRSGYEKLKFKAANDELMNAAMRAEKVVVCNMPIMQITIYFCIAAILWFGGNMIIAGTMLTGQLISFISYVTQIMVSLMMISMVLITVVLSRASVSRILEVLDEKADIADKHIKGGQTVKDGSIDFEDVSFRYDPQAESDTLEHVDIHIKSGQTIGIIGGTGSSKTTLVQLIPRLYDVTGGRVLVGGVDVRDYNLKELRDSVAMVLQKNVLFSGTIKDNLKWGNKNATDEQIIAACKAAQAHDFIESFPDGYETELGQGGVNVSGGQKQRLCIARALLKEPKILILDDSTSAVDTATDLKIREALRNYSEEITAVIIAQRISSVCDADKIIVLDDGKLDAVGSHKELLQNNRIYQEVYYSQQEGVGA</sequence>
<keyword evidence="2" id="KW-0813">Transport</keyword>
<dbReference type="PROSITE" id="PS50929">
    <property type="entry name" value="ABC_TM1F"/>
    <property type="match status" value="1"/>
</dbReference>
<dbReference type="GO" id="GO:0005886">
    <property type="term" value="C:plasma membrane"/>
    <property type="evidence" value="ECO:0007669"/>
    <property type="project" value="UniProtKB-SubCell"/>
</dbReference>
<evidence type="ECO:0000259" key="10">
    <source>
        <dbReference type="PROSITE" id="PS50893"/>
    </source>
</evidence>
<keyword evidence="4 9" id="KW-0812">Transmembrane</keyword>
<dbReference type="InterPro" id="IPR039421">
    <property type="entry name" value="Type_1_exporter"/>
</dbReference>
<dbReference type="GO" id="GO:0016887">
    <property type="term" value="F:ATP hydrolysis activity"/>
    <property type="evidence" value="ECO:0007669"/>
    <property type="project" value="InterPro"/>
</dbReference>
<evidence type="ECO:0000259" key="11">
    <source>
        <dbReference type="PROSITE" id="PS50929"/>
    </source>
</evidence>
<dbReference type="EMBL" id="QKMR01000011">
    <property type="protein sequence ID" value="PYG87404.1"/>
    <property type="molecule type" value="Genomic_DNA"/>
</dbReference>
<keyword evidence="13" id="KW-1185">Reference proteome</keyword>
<dbReference type="GO" id="GO:0015421">
    <property type="term" value="F:ABC-type oligopeptide transporter activity"/>
    <property type="evidence" value="ECO:0007669"/>
    <property type="project" value="TreeGrafter"/>
</dbReference>
<feature type="domain" description="ABC transporter" evidence="10">
    <location>
        <begin position="333"/>
        <end position="569"/>
    </location>
</feature>
<dbReference type="Pfam" id="PF00664">
    <property type="entry name" value="ABC_membrane"/>
    <property type="match status" value="1"/>
</dbReference>
<feature type="transmembrane region" description="Helical" evidence="9">
    <location>
        <begin position="12"/>
        <end position="31"/>
    </location>
</feature>
<proteinExistence type="predicted"/>
<dbReference type="GO" id="GO:0005524">
    <property type="term" value="F:ATP binding"/>
    <property type="evidence" value="ECO:0007669"/>
    <property type="project" value="UniProtKB-KW"/>
</dbReference>
<dbReference type="Gene3D" id="3.40.50.300">
    <property type="entry name" value="P-loop containing nucleotide triphosphate hydrolases"/>
    <property type="match status" value="1"/>
</dbReference>
<keyword evidence="8 9" id="KW-0472">Membrane</keyword>
<dbReference type="PROSITE" id="PS00211">
    <property type="entry name" value="ABC_TRANSPORTER_1"/>
    <property type="match status" value="1"/>
</dbReference>
<dbReference type="SUPFAM" id="SSF52540">
    <property type="entry name" value="P-loop containing nucleoside triphosphate hydrolases"/>
    <property type="match status" value="1"/>
</dbReference>
<dbReference type="PANTHER" id="PTHR43394:SF1">
    <property type="entry name" value="ATP-BINDING CASSETTE SUB-FAMILY B MEMBER 10, MITOCHONDRIAL"/>
    <property type="match status" value="1"/>
</dbReference>
<accession>A0A318XJK6</accession>
<dbReference type="InterPro" id="IPR003593">
    <property type="entry name" value="AAA+_ATPase"/>
</dbReference>
<dbReference type="RefSeq" id="WP_110462104.1">
    <property type="nucleotide sequence ID" value="NZ_QKMR01000011.1"/>
</dbReference>
<gene>
    <name evidence="12" type="ORF">LY28_02072</name>
</gene>
<comment type="subcellular location">
    <subcellularLocation>
        <location evidence="1">Cell membrane</location>
        <topology evidence="1">Multi-pass membrane protein</topology>
    </subcellularLocation>
</comment>
<dbReference type="PANTHER" id="PTHR43394">
    <property type="entry name" value="ATP-DEPENDENT PERMEASE MDL1, MITOCHONDRIAL"/>
    <property type="match status" value="1"/>
</dbReference>
<dbReference type="Pfam" id="PF00005">
    <property type="entry name" value="ABC_tran"/>
    <property type="match status" value="1"/>
</dbReference>
<evidence type="ECO:0000256" key="2">
    <source>
        <dbReference type="ARBA" id="ARBA00022448"/>
    </source>
</evidence>
<comment type="caution">
    <text evidence="12">The sequence shown here is derived from an EMBL/GenBank/DDBJ whole genome shotgun (WGS) entry which is preliminary data.</text>
</comment>
<keyword evidence="6 12" id="KW-0067">ATP-binding</keyword>
<keyword evidence="5" id="KW-0547">Nucleotide-binding</keyword>
<evidence type="ECO:0000256" key="6">
    <source>
        <dbReference type="ARBA" id="ARBA00022840"/>
    </source>
</evidence>
<evidence type="ECO:0000256" key="5">
    <source>
        <dbReference type="ARBA" id="ARBA00022741"/>
    </source>
</evidence>
<feature type="transmembrane region" description="Helical" evidence="9">
    <location>
        <begin position="159"/>
        <end position="179"/>
    </location>
</feature>
<dbReference type="InterPro" id="IPR027417">
    <property type="entry name" value="P-loop_NTPase"/>
</dbReference>
<evidence type="ECO:0000313" key="13">
    <source>
        <dbReference type="Proteomes" id="UP000248132"/>
    </source>
</evidence>
<feature type="domain" description="ABC transmembrane type-1" evidence="11">
    <location>
        <begin position="17"/>
        <end position="299"/>
    </location>
</feature>
<protein>
    <submittedName>
        <fullName evidence="12">ATP-binding cassette subfamily B protein</fullName>
    </submittedName>
</protein>
<keyword evidence="7 9" id="KW-1133">Transmembrane helix</keyword>
<dbReference type="SMART" id="SM00382">
    <property type="entry name" value="AAA"/>
    <property type="match status" value="1"/>
</dbReference>
<dbReference type="InterPro" id="IPR036640">
    <property type="entry name" value="ABC1_TM_sf"/>
</dbReference>
<evidence type="ECO:0000256" key="7">
    <source>
        <dbReference type="ARBA" id="ARBA00022989"/>
    </source>
</evidence>
<organism evidence="12 13">
    <name type="scientific">Ruminiclostridium sufflavum DSM 19573</name>
    <dbReference type="NCBI Taxonomy" id="1121337"/>
    <lineage>
        <taxon>Bacteria</taxon>
        <taxon>Bacillati</taxon>
        <taxon>Bacillota</taxon>
        <taxon>Clostridia</taxon>
        <taxon>Eubacteriales</taxon>
        <taxon>Oscillospiraceae</taxon>
        <taxon>Ruminiclostridium</taxon>
    </lineage>
</organism>
<dbReference type="AlphaFoldDB" id="A0A318XJK6"/>
<name>A0A318XJK6_9FIRM</name>
<evidence type="ECO:0000256" key="1">
    <source>
        <dbReference type="ARBA" id="ARBA00004651"/>
    </source>
</evidence>
<dbReference type="Gene3D" id="1.20.1560.10">
    <property type="entry name" value="ABC transporter type 1, transmembrane domain"/>
    <property type="match status" value="1"/>
</dbReference>
<dbReference type="OrthoDB" id="9762778at2"/>
<dbReference type="InterPro" id="IPR011527">
    <property type="entry name" value="ABC1_TM_dom"/>
</dbReference>
<feature type="transmembrane region" description="Helical" evidence="9">
    <location>
        <begin position="276"/>
        <end position="299"/>
    </location>
</feature>
<feature type="transmembrane region" description="Helical" evidence="9">
    <location>
        <begin position="134"/>
        <end position="153"/>
    </location>
</feature>
<evidence type="ECO:0000256" key="9">
    <source>
        <dbReference type="SAM" id="Phobius"/>
    </source>
</evidence>
<dbReference type="PROSITE" id="PS50893">
    <property type="entry name" value="ABC_TRANSPORTER_2"/>
    <property type="match status" value="1"/>
</dbReference>
<dbReference type="SUPFAM" id="SSF90123">
    <property type="entry name" value="ABC transporter transmembrane region"/>
    <property type="match status" value="1"/>
</dbReference>
<evidence type="ECO:0000256" key="3">
    <source>
        <dbReference type="ARBA" id="ARBA00022475"/>
    </source>
</evidence>
<evidence type="ECO:0000256" key="8">
    <source>
        <dbReference type="ARBA" id="ARBA00023136"/>
    </source>
</evidence>
<feature type="transmembrane region" description="Helical" evidence="9">
    <location>
        <begin position="51"/>
        <end position="73"/>
    </location>
</feature>
<dbReference type="InterPro" id="IPR003439">
    <property type="entry name" value="ABC_transporter-like_ATP-bd"/>
</dbReference>
<evidence type="ECO:0000313" key="12">
    <source>
        <dbReference type="EMBL" id="PYG87404.1"/>
    </source>
</evidence>
<keyword evidence="3" id="KW-1003">Cell membrane</keyword>
<dbReference type="FunFam" id="3.40.50.300:FF:000221">
    <property type="entry name" value="Multidrug ABC transporter ATP-binding protein"/>
    <property type="match status" value="1"/>
</dbReference>
<dbReference type="CDD" id="cd18548">
    <property type="entry name" value="ABC_6TM_Tm287_like"/>
    <property type="match status" value="1"/>
</dbReference>
<dbReference type="Proteomes" id="UP000248132">
    <property type="component" value="Unassembled WGS sequence"/>
</dbReference>
<evidence type="ECO:0000256" key="4">
    <source>
        <dbReference type="ARBA" id="ARBA00022692"/>
    </source>
</evidence>